<name>A0A0D6XQH2_9STAP</name>
<gene>
    <name evidence="2" type="ORF">NCTC13832_01443</name>
    <name evidence="1" type="ORF">TP70_09400</name>
</gene>
<dbReference type="Proteomes" id="UP000032366">
    <property type="component" value="Unassembled WGS sequence"/>
</dbReference>
<evidence type="ECO:0000313" key="4">
    <source>
        <dbReference type="Proteomes" id="UP000254100"/>
    </source>
</evidence>
<proteinExistence type="predicted"/>
<evidence type="ECO:0000313" key="2">
    <source>
        <dbReference type="EMBL" id="SUM57755.1"/>
    </source>
</evidence>
<sequence>MFASFLGLITYFLQEITDTFRDSLVSDEVNHNLDVYLIHMCRELLRFVNKNERLVKNIRTSSMFSVLMGIMLDEISSDIYRFLSHSHQGALKESEIEGTASFYAGGMINTLYQHLRRYNQIDETEFIGMITPHFKL</sequence>
<keyword evidence="3" id="KW-1185">Reference proteome</keyword>
<dbReference type="AlphaFoldDB" id="A0A0D6XQH2"/>
<dbReference type="EMBL" id="JXWY01000100">
    <property type="protein sequence ID" value="KIX90093.1"/>
    <property type="molecule type" value="Genomic_DNA"/>
</dbReference>
<dbReference type="STRING" id="569857.TP70_09400"/>
<dbReference type="EMBL" id="UHDT01000001">
    <property type="protein sequence ID" value="SUM57755.1"/>
    <property type="molecule type" value="Genomic_DNA"/>
</dbReference>
<evidence type="ECO:0000313" key="1">
    <source>
        <dbReference type="EMBL" id="KIX90093.1"/>
    </source>
</evidence>
<protein>
    <submittedName>
        <fullName evidence="2">Uncharacterized protein</fullName>
    </submittedName>
</protein>
<dbReference type="Proteomes" id="UP000254100">
    <property type="component" value="Unassembled WGS sequence"/>
</dbReference>
<accession>A0A0D6XQH2</accession>
<evidence type="ECO:0000313" key="3">
    <source>
        <dbReference type="Proteomes" id="UP000032366"/>
    </source>
</evidence>
<reference evidence="1 3" key="1">
    <citation type="submission" date="2015-01" db="EMBL/GenBank/DDBJ databases">
        <authorList>
            <person name="Guo J."/>
        </authorList>
    </citation>
    <scope>NUCLEOTIDE SEQUENCE [LARGE SCALE GENOMIC DNA]</scope>
    <source>
        <strain evidence="1 3">DSM 22147</strain>
    </source>
</reference>
<organism evidence="2 4">
    <name type="scientific">Staphylococcus microti</name>
    <dbReference type="NCBI Taxonomy" id="569857"/>
    <lineage>
        <taxon>Bacteria</taxon>
        <taxon>Bacillati</taxon>
        <taxon>Bacillota</taxon>
        <taxon>Bacilli</taxon>
        <taxon>Bacillales</taxon>
        <taxon>Staphylococcaceae</taxon>
        <taxon>Staphylococcus</taxon>
    </lineage>
</organism>
<reference evidence="2 4" key="2">
    <citation type="submission" date="2018-06" db="EMBL/GenBank/DDBJ databases">
        <authorList>
            <consortium name="Pathogen Informatics"/>
            <person name="Doyle S."/>
        </authorList>
    </citation>
    <scope>NUCLEOTIDE SEQUENCE [LARGE SCALE GENOMIC DNA]</scope>
    <source>
        <strain evidence="2 4">NCTC13832</strain>
    </source>
</reference>